<feature type="compositionally biased region" description="Low complexity" evidence="5">
    <location>
        <begin position="41"/>
        <end position="52"/>
    </location>
</feature>
<dbReference type="EMBL" id="LCWF01000124">
    <property type="protein sequence ID" value="KKY18388.1"/>
    <property type="molecule type" value="Genomic_DNA"/>
</dbReference>
<dbReference type="InterPro" id="IPR022043">
    <property type="entry name" value="CAF1A_DD"/>
</dbReference>
<sequence length="647" mass="71715">MEVMPTATNASLESHKRTFEEADMANTSSIVPEDPFSDGASSILTPISSTPSRASTIDLDLRSRQGSPAASVTSSAPTSTSNAQGPASKKRKLTFAEKEVERAVKRQEKEEKERLKAQEKARKEEEKRIKDEEKRRKEEEKEVARRQKEIEKAEKQKVKDAEKAAKDAERQAREGKKKKEEEEKQKKQRSQMRLNAFFIKPASTPQPNISTDISPPAAVSSPQKADGSRRGSVASVGDENNGAAQTPSKKIKTDYQNVFLDFSLPSNTVIAPYYRCHRDAKALKNAVASIDEALTKTDAVNIDFDVHSLFRSNAVVTRRGRLPRRSVRELVNTMGGSSNEPIDLTGDHSNKGRVSLAGIPVKVLFFREDVRPPYQGTYTRRVSPKSATKLSRRPFSRSLPDTNYDYDSEAEWEPPQEGDEDLESEDDDEEDEGDDDMDGFLDDENDTATKKGLLGGNEMEPVCTGIVWEGERENMVINGLNLNSMRIDVLNDDHQFPIDPFSNKYWKPTKSEEVSSASSTTSMQPPSRSPLTSVKSSNAVFNQGTIAPVTQSSGEPQLVMKATGQQPSTRGRPRKDPSRPLKMISPDLLPEFKQAVSGSNLSKAGLVEVLKKQFPKIAKDIIKDTLTAVATREGVKEADKVWVLVNT</sequence>
<proteinExistence type="predicted"/>
<evidence type="ECO:0000259" key="7">
    <source>
        <dbReference type="Pfam" id="PF21796"/>
    </source>
</evidence>
<evidence type="ECO:0000313" key="8">
    <source>
        <dbReference type="EMBL" id="KKY18388.1"/>
    </source>
</evidence>
<protein>
    <submittedName>
        <fullName evidence="8">Putative chromatin assembly factor 1 subunit a</fullName>
    </submittedName>
</protein>
<evidence type="ECO:0000256" key="1">
    <source>
        <dbReference type="ARBA" id="ARBA00004123"/>
    </source>
</evidence>
<dbReference type="PANTHER" id="PTHR15272:SF0">
    <property type="entry name" value="CHROMATIN ASSEMBLY FACTOR 1 SUBUNIT A"/>
    <property type="match status" value="1"/>
</dbReference>
<feature type="compositionally biased region" description="Acidic residues" evidence="5">
    <location>
        <begin position="404"/>
        <end position="446"/>
    </location>
</feature>
<feature type="region of interest" description="Disordered" evidence="5">
    <location>
        <begin position="500"/>
        <end position="534"/>
    </location>
</feature>
<dbReference type="Pfam" id="PF12253">
    <property type="entry name" value="CAF1A_dimeriz"/>
    <property type="match status" value="1"/>
</dbReference>
<dbReference type="PANTHER" id="PTHR15272">
    <property type="entry name" value="CHROMATIN ASSEMBLY FACTOR 1 SUBUNIT A CAF-1 SUBUNIT A"/>
    <property type="match status" value="1"/>
</dbReference>
<evidence type="ECO:0000256" key="3">
    <source>
        <dbReference type="ARBA" id="ARBA00023204"/>
    </source>
</evidence>
<feature type="region of interest" description="Disordered" evidence="5">
    <location>
        <begin position="375"/>
        <end position="456"/>
    </location>
</feature>
<keyword evidence="2" id="KW-0227">DNA damage</keyword>
<dbReference type="InterPro" id="IPR048800">
    <property type="entry name" value="Cac1-like_C"/>
</dbReference>
<dbReference type="GO" id="GO:0033186">
    <property type="term" value="C:CAF-1 complex"/>
    <property type="evidence" value="ECO:0007669"/>
    <property type="project" value="TreeGrafter"/>
</dbReference>
<dbReference type="GO" id="GO:0005634">
    <property type="term" value="C:nucleus"/>
    <property type="evidence" value="ECO:0007669"/>
    <property type="project" value="UniProtKB-SubCell"/>
</dbReference>
<dbReference type="GO" id="GO:0006334">
    <property type="term" value="P:nucleosome assembly"/>
    <property type="evidence" value="ECO:0007669"/>
    <property type="project" value="TreeGrafter"/>
</dbReference>
<evidence type="ECO:0000256" key="5">
    <source>
        <dbReference type="SAM" id="MobiDB-lite"/>
    </source>
</evidence>
<dbReference type="OrthoDB" id="79480at2759"/>
<organism evidence="8 9">
    <name type="scientific">Phaeomoniella chlamydospora</name>
    <name type="common">Phaeoacremonium chlamydosporum</name>
    <dbReference type="NCBI Taxonomy" id="158046"/>
    <lineage>
        <taxon>Eukaryota</taxon>
        <taxon>Fungi</taxon>
        <taxon>Dikarya</taxon>
        <taxon>Ascomycota</taxon>
        <taxon>Pezizomycotina</taxon>
        <taxon>Eurotiomycetes</taxon>
        <taxon>Chaetothyriomycetidae</taxon>
        <taxon>Phaeomoniellales</taxon>
        <taxon>Phaeomoniellaceae</taxon>
        <taxon>Phaeomoniella</taxon>
    </lineage>
</organism>
<name>A0A0G2G3I8_PHACM</name>
<comment type="caution">
    <text evidence="8">The sequence shown here is derived from an EMBL/GenBank/DDBJ whole genome shotgun (WGS) entry which is preliminary data.</text>
</comment>
<dbReference type="Pfam" id="PF21796">
    <property type="entry name" value="Cac1_C"/>
    <property type="match status" value="1"/>
</dbReference>
<keyword evidence="4" id="KW-0539">Nucleus</keyword>
<feature type="compositionally biased region" description="Low complexity" evidence="5">
    <location>
        <begin position="514"/>
        <end position="526"/>
    </location>
</feature>
<reference evidence="8 9" key="1">
    <citation type="submission" date="2015-05" db="EMBL/GenBank/DDBJ databases">
        <title>Distinctive expansion of gene families associated with plant cell wall degradation and secondary metabolism in the genomes of grapevine trunk pathogens.</title>
        <authorList>
            <person name="Lawrence D.P."/>
            <person name="Travadon R."/>
            <person name="Rolshausen P.E."/>
            <person name="Baumgartner K."/>
        </authorList>
    </citation>
    <scope>NUCLEOTIDE SEQUENCE [LARGE SCALE GENOMIC DNA]</scope>
    <source>
        <strain evidence="8">UCRPC4</strain>
    </source>
</reference>
<keyword evidence="9" id="KW-1185">Reference proteome</keyword>
<keyword evidence="3" id="KW-0234">DNA repair</keyword>
<evidence type="ECO:0000256" key="2">
    <source>
        <dbReference type="ARBA" id="ARBA00022763"/>
    </source>
</evidence>
<feature type="compositionally biased region" description="Polar residues" evidence="5">
    <location>
        <begin position="1"/>
        <end position="12"/>
    </location>
</feature>
<feature type="region of interest" description="Disordered" evidence="5">
    <location>
        <begin position="548"/>
        <end position="581"/>
    </location>
</feature>
<gene>
    <name evidence="8" type="ORF">UCRPC4_g05005</name>
</gene>
<feature type="domain" description="Chromatin assembly factor 1 subunit Cac1-like C-terminal" evidence="7">
    <location>
        <begin position="589"/>
        <end position="644"/>
    </location>
</feature>
<dbReference type="AlphaFoldDB" id="A0A0G2G3I8"/>
<evidence type="ECO:0000313" key="9">
    <source>
        <dbReference type="Proteomes" id="UP000053317"/>
    </source>
</evidence>
<feature type="compositionally biased region" description="Basic and acidic residues" evidence="5">
    <location>
        <begin position="94"/>
        <end position="185"/>
    </location>
</feature>
<feature type="region of interest" description="Disordered" evidence="5">
    <location>
        <begin position="1"/>
        <end position="249"/>
    </location>
</feature>
<feature type="compositionally biased region" description="Low complexity" evidence="5">
    <location>
        <begin position="67"/>
        <end position="81"/>
    </location>
</feature>
<feature type="domain" description="Chromatin assembly factor 1 subunit A dimerization" evidence="6">
    <location>
        <begin position="362"/>
        <end position="437"/>
    </location>
</feature>
<reference evidence="8 9" key="2">
    <citation type="submission" date="2015-05" db="EMBL/GenBank/DDBJ databases">
        <authorList>
            <person name="Morales-Cruz A."/>
            <person name="Amrine K.C."/>
            <person name="Cantu D."/>
        </authorList>
    </citation>
    <scope>NUCLEOTIDE SEQUENCE [LARGE SCALE GENOMIC DNA]</scope>
    <source>
        <strain evidence="8">UCRPC4</strain>
    </source>
</reference>
<dbReference type="GO" id="GO:0006281">
    <property type="term" value="P:DNA repair"/>
    <property type="evidence" value="ECO:0007669"/>
    <property type="project" value="UniProtKB-KW"/>
</dbReference>
<comment type="subcellular location">
    <subcellularLocation>
        <location evidence="1">Nucleus</location>
    </subcellularLocation>
</comment>
<feature type="compositionally biased region" description="Polar residues" evidence="5">
    <location>
        <begin position="376"/>
        <end position="389"/>
    </location>
</feature>
<evidence type="ECO:0000259" key="6">
    <source>
        <dbReference type="Pfam" id="PF12253"/>
    </source>
</evidence>
<accession>A0A0G2G3I8</accession>
<evidence type="ECO:0000256" key="4">
    <source>
        <dbReference type="ARBA" id="ARBA00023242"/>
    </source>
</evidence>
<feature type="compositionally biased region" description="Polar residues" evidence="5">
    <location>
        <begin position="203"/>
        <end position="213"/>
    </location>
</feature>
<dbReference type="Proteomes" id="UP000053317">
    <property type="component" value="Unassembled WGS sequence"/>
</dbReference>